<organism evidence="1 2">
    <name type="scientific">Leptothoe kymatousa TAU-MAC 1615</name>
    <dbReference type="NCBI Taxonomy" id="2364775"/>
    <lineage>
        <taxon>Bacteria</taxon>
        <taxon>Bacillati</taxon>
        <taxon>Cyanobacteriota</taxon>
        <taxon>Cyanophyceae</taxon>
        <taxon>Nodosilineales</taxon>
        <taxon>Cymatolegaceae</taxon>
        <taxon>Leptothoe</taxon>
        <taxon>Leptothoe kymatousa</taxon>
    </lineage>
</organism>
<evidence type="ECO:0008006" key="3">
    <source>
        <dbReference type="Google" id="ProtNLM"/>
    </source>
</evidence>
<keyword evidence="2" id="KW-1185">Reference proteome</keyword>
<evidence type="ECO:0000313" key="1">
    <source>
        <dbReference type="EMBL" id="MBT9312836.1"/>
    </source>
</evidence>
<proteinExistence type="predicted"/>
<protein>
    <recommendedName>
        <fullName evidence="3">DUF2442 domain-containing protein</fullName>
    </recommendedName>
</protein>
<dbReference type="RefSeq" id="WP_215618740.1">
    <property type="nucleotide sequence ID" value="NZ_JADOER010000010.1"/>
</dbReference>
<dbReference type="Proteomes" id="UP001196661">
    <property type="component" value="Unassembled WGS sequence"/>
</dbReference>
<evidence type="ECO:0000313" key="2">
    <source>
        <dbReference type="Proteomes" id="UP001196661"/>
    </source>
</evidence>
<dbReference type="EMBL" id="JADOER010000010">
    <property type="protein sequence ID" value="MBT9312836.1"/>
    <property type="molecule type" value="Genomic_DNA"/>
</dbReference>
<sequence length="124" mass="14365">MLWEAWKAYASDESHWLESQEKGLLKAEYLTGYILRLWFEEILDVSIFDLDFEPLLMVEEPGAALVPLKELERFQFVKGDGALIWPNPETGNYDERAIDLAPECVRFFCERYGKVVKPFEAAAT</sequence>
<accession>A0ABS5Y4U8</accession>
<gene>
    <name evidence="1" type="ORF">IXB28_11505</name>
</gene>
<name>A0ABS5Y4U8_9CYAN</name>
<comment type="caution">
    <text evidence="1">The sequence shown here is derived from an EMBL/GenBank/DDBJ whole genome shotgun (WGS) entry which is preliminary data.</text>
</comment>
<reference evidence="1 2" key="1">
    <citation type="journal article" date="2021" name="Mar. Drugs">
        <title>Genome Reduction and Secondary Metabolism of the Marine Sponge-Associated Cyanobacterium Leptothoe.</title>
        <authorList>
            <person name="Konstantinou D."/>
            <person name="Popin R.V."/>
            <person name="Fewer D.P."/>
            <person name="Sivonen K."/>
            <person name="Gkelis S."/>
        </authorList>
    </citation>
    <scope>NUCLEOTIDE SEQUENCE [LARGE SCALE GENOMIC DNA]</scope>
    <source>
        <strain evidence="1 2">TAU-MAC 1615</strain>
    </source>
</reference>